<gene>
    <name evidence="3 4 5 6 7" type="primary">LOC110089431</name>
</gene>
<dbReference type="RefSeq" id="XP_020668164.2">
    <property type="nucleotide sequence ID" value="XM_020812505.2"/>
</dbReference>
<feature type="compositionally biased region" description="Basic and acidic residues" evidence="1">
    <location>
        <begin position="216"/>
        <end position="227"/>
    </location>
</feature>
<proteinExistence type="predicted"/>
<evidence type="ECO:0000313" key="5">
    <source>
        <dbReference type="RefSeq" id="XP_020668165.2"/>
    </source>
</evidence>
<accession>A0A6J0V7F7</accession>
<keyword evidence="2" id="KW-1185">Reference proteome</keyword>
<evidence type="ECO:0000313" key="6">
    <source>
        <dbReference type="RefSeq" id="XP_072838641.1"/>
    </source>
</evidence>
<evidence type="ECO:0000313" key="7">
    <source>
        <dbReference type="RefSeq" id="XP_072838642.1"/>
    </source>
</evidence>
<dbReference type="GeneID" id="110089431"/>
<protein>
    <submittedName>
        <fullName evidence="3 4">Uncharacterized protein</fullName>
    </submittedName>
</protein>
<dbReference type="AlphaFoldDB" id="A0A6J0V7F7"/>
<dbReference type="RefSeq" id="XP_072838641.1">
    <property type="nucleotide sequence ID" value="XM_072982540.1"/>
</dbReference>
<dbReference type="Proteomes" id="UP001652642">
    <property type="component" value="Chromosome 13"/>
</dbReference>
<dbReference type="PANTHER" id="PTHR21521">
    <property type="entry name" value="AMUN, ISOFORM A"/>
    <property type="match status" value="1"/>
</dbReference>
<dbReference type="OrthoDB" id="8249012at2759"/>
<evidence type="ECO:0000313" key="3">
    <source>
        <dbReference type="RefSeq" id="XP_020668163.2"/>
    </source>
</evidence>
<name>A0A6J0V7F7_9SAUR</name>
<evidence type="ECO:0000256" key="1">
    <source>
        <dbReference type="SAM" id="MobiDB-lite"/>
    </source>
</evidence>
<sequence length="235" mass="26265">MVPEGGLYSSSNPAYWTAALEVYQDAVKAKGRKQPKLLLLDKWYQEELPGAVTQRKEKYLTKEELVKLMEWKLCRGTFRPRLQQLVATNASETVEDCTRKAFELLPDVAAAVKELSKLKAVGPATASAILAAGAPKTAAFMADEAVESIPGLAPVRYTLKHYLCYLDRIQSCVERLNRADERKTWTPHLVERCLWASAVADKLQVASPQDLDGEKEEAGHGPEEADRARKKPRRE</sequence>
<reference evidence="3 4" key="1">
    <citation type="submission" date="2025-05" db="UniProtKB">
        <authorList>
            <consortium name="RefSeq"/>
        </authorList>
    </citation>
    <scope>IDENTIFICATION</scope>
</reference>
<evidence type="ECO:0000313" key="4">
    <source>
        <dbReference type="RefSeq" id="XP_020668164.2"/>
    </source>
</evidence>
<dbReference type="RefSeq" id="XP_020668165.2">
    <property type="nucleotide sequence ID" value="XM_020812506.2"/>
</dbReference>
<dbReference type="KEGG" id="pvt:110089431"/>
<organism evidence="2 3">
    <name type="scientific">Pogona vitticeps</name>
    <name type="common">central bearded dragon</name>
    <dbReference type="NCBI Taxonomy" id="103695"/>
    <lineage>
        <taxon>Eukaryota</taxon>
        <taxon>Metazoa</taxon>
        <taxon>Chordata</taxon>
        <taxon>Craniata</taxon>
        <taxon>Vertebrata</taxon>
        <taxon>Euteleostomi</taxon>
        <taxon>Lepidosauria</taxon>
        <taxon>Squamata</taxon>
        <taxon>Bifurcata</taxon>
        <taxon>Unidentata</taxon>
        <taxon>Episquamata</taxon>
        <taxon>Toxicofera</taxon>
        <taxon>Iguania</taxon>
        <taxon>Acrodonta</taxon>
        <taxon>Agamidae</taxon>
        <taxon>Amphibolurinae</taxon>
        <taxon>Pogona</taxon>
    </lineage>
</organism>
<dbReference type="PANTHER" id="PTHR21521:SF0">
    <property type="entry name" value="AMUN, ISOFORM A"/>
    <property type="match status" value="1"/>
</dbReference>
<dbReference type="RefSeq" id="XP_072838642.1">
    <property type="nucleotide sequence ID" value="XM_072982541.1"/>
</dbReference>
<feature type="region of interest" description="Disordered" evidence="1">
    <location>
        <begin position="206"/>
        <end position="235"/>
    </location>
</feature>
<dbReference type="RefSeq" id="XP_020668163.2">
    <property type="nucleotide sequence ID" value="XM_020812504.2"/>
</dbReference>
<evidence type="ECO:0000313" key="2">
    <source>
        <dbReference type="Proteomes" id="UP001652642"/>
    </source>
</evidence>